<dbReference type="RefSeq" id="WP_150733110.1">
    <property type="nucleotide sequence ID" value="NZ_CABVIF010000002.1"/>
</dbReference>
<proteinExistence type="predicted"/>
<gene>
    <name evidence="1" type="ORF">PS854_01688</name>
</gene>
<dbReference type="AlphaFoldDB" id="A0A5E7IVB7"/>
<sequence>MSENYSLSEVLERIYHNQLALEAAVMELTILVEQRGSADVGVNIRGALDAIGHNAGHIKQGMARLRNLNIR</sequence>
<evidence type="ECO:0000313" key="1">
    <source>
        <dbReference type="EMBL" id="VVO78777.1"/>
    </source>
</evidence>
<dbReference type="Proteomes" id="UP000327111">
    <property type="component" value="Unassembled WGS sequence"/>
</dbReference>
<protein>
    <submittedName>
        <fullName evidence="1">Uncharacterized protein</fullName>
    </submittedName>
</protein>
<name>A0A5E7IVB7_PSEFL</name>
<accession>A0A5E7IVB7</accession>
<reference evidence="1 2" key="1">
    <citation type="submission" date="2019-09" db="EMBL/GenBank/DDBJ databases">
        <authorList>
            <person name="Chandra G."/>
            <person name="Truman W A."/>
        </authorList>
    </citation>
    <scope>NUCLEOTIDE SEQUENCE [LARGE SCALE GENOMIC DNA]</scope>
    <source>
        <strain evidence="1">PS854</strain>
    </source>
</reference>
<evidence type="ECO:0000313" key="2">
    <source>
        <dbReference type="Proteomes" id="UP000327111"/>
    </source>
</evidence>
<organism evidence="1 2">
    <name type="scientific">Pseudomonas fluorescens</name>
    <dbReference type="NCBI Taxonomy" id="294"/>
    <lineage>
        <taxon>Bacteria</taxon>
        <taxon>Pseudomonadati</taxon>
        <taxon>Pseudomonadota</taxon>
        <taxon>Gammaproteobacteria</taxon>
        <taxon>Pseudomonadales</taxon>
        <taxon>Pseudomonadaceae</taxon>
        <taxon>Pseudomonas</taxon>
    </lineage>
</organism>
<dbReference type="EMBL" id="CABVIF010000002">
    <property type="protein sequence ID" value="VVO78777.1"/>
    <property type="molecule type" value="Genomic_DNA"/>
</dbReference>